<name>A0AAW2YA28_9LAMI</name>
<organism evidence="2">
    <name type="scientific">Sesamum latifolium</name>
    <dbReference type="NCBI Taxonomy" id="2727402"/>
    <lineage>
        <taxon>Eukaryota</taxon>
        <taxon>Viridiplantae</taxon>
        <taxon>Streptophyta</taxon>
        <taxon>Embryophyta</taxon>
        <taxon>Tracheophyta</taxon>
        <taxon>Spermatophyta</taxon>
        <taxon>Magnoliopsida</taxon>
        <taxon>eudicotyledons</taxon>
        <taxon>Gunneridae</taxon>
        <taxon>Pentapetalae</taxon>
        <taxon>asterids</taxon>
        <taxon>lamiids</taxon>
        <taxon>Lamiales</taxon>
        <taxon>Pedaliaceae</taxon>
        <taxon>Sesamum</taxon>
    </lineage>
</organism>
<dbReference type="EMBL" id="JACGWN010000001">
    <property type="protein sequence ID" value="KAL0462608.1"/>
    <property type="molecule type" value="Genomic_DNA"/>
</dbReference>
<reference evidence="2" key="2">
    <citation type="journal article" date="2024" name="Plant">
        <title>Genomic evolution and insights into agronomic trait innovations of Sesamum species.</title>
        <authorList>
            <person name="Miao H."/>
            <person name="Wang L."/>
            <person name="Qu L."/>
            <person name="Liu H."/>
            <person name="Sun Y."/>
            <person name="Le M."/>
            <person name="Wang Q."/>
            <person name="Wei S."/>
            <person name="Zheng Y."/>
            <person name="Lin W."/>
            <person name="Duan Y."/>
            <person name="Cao H."/>
            <person name="Xiong S."/>
            <person name="Wang X."/>
            <person name="Wei L."/>
            <person name="Li C."/>
            <person name="Ma Q."/>
            <person name="Ju M."/>
            <person name="Zhao R."/>
            <person name="Li G."/>
            <person name="Mu C."/>
            <person name="Tian Q."/>
            <person name="Mei H."/>
            <person name="Zhang T."/>
            <person name="Gao T."/>
            <person name="Zhang H."/>
        </authorList>
    </citation>
    <scope>NUCLEOTIDE SEQUENCE</scope>
    <source>
        <strain evidence="2">KEN1</strain>
    </source>
</reference>
<proteinExistence type="predicted"/>
<protein>
    <submittedName>
        <fullName evidence="2">Uncharacterized protein</fullName>
    </submittedName>
</protein>
<comment type="caution">
    <text evidence="2">The sequence shown here is derived from an EMBL/GenBank/DDBJ whole genome shotgun (WGS) entry which is preliminary data.</text>
</comment>
<evidence type="ECO:0000313" key="2">
    <source>
        <dbReference type="EMBL" id="KAL0462608.1"/>
    </source>
</evidence>
<evidence type="ECO:0000256" key="1">
    <source>
        <dbReference type="SAM" id="MobiDB-lite"/>
    </source>
</evidence>
<sequence>MLKLYKIAEGTSLSLAGRAAPSSGPMVLGPSKPADPLIQPPRHSTSLDTPLEGLLPGPMHHTTDGRGCTGANGDISPSLRSNFIKRECLE</sequence>
<reference evidence="2" key="1">
    <citation type="submission" date="2020-06" db="EMBL/GenBank/DDBJ databases">
        <authorList>
            <person name="Li T."/>
            <person name="Hu X."/>
            <person name="Zhang T."/>
            <person name="Song X."/>
            <person name="Zhang H."/>
            <person name="Dai N."/>
            <person name="Sheng W."/>
            <person name="Hou X."/>
            <person name="Wei L."/>
        </authorList>
    </citation>
    <scope>NUCLEOTIDE SEQUENCE</scope>
    <source>
        <strain evidence="2">KEN1</strain>
        <tissue evidence="2">Leaf</tissue>
    </source>
</reference>
<accession>A0AAW2YA28</accession>
<gene>
    <name evidence="2" type="ORF">Slati_0148400</name>
</gene>
<feature type="region of interest" description="Disordered" evidence="1">
    <location>
        <begin position="16"/>
        <end position="76"/>
    </location>
</feature>
<dbReference type="AlphaFoldDB" id="A0AAW2YA28"/>